<name>A0A0R3MZQ3_9BRAD</name>
<reference evidence="3 4" key="1">
    <citation type="submission" date="2014-03" db="EMBL/GenBank/DDBJ databases">
        <title>Bradyrhizobium valentinum sp. nov., isolated from effective nodules of Lupinus mariae-josephae, a lupine endemic of basic-lime soils in Eastern Spain.</title>
        <authorList>
            <person name="Duran D."/>
            <person name="Rey L."/>
            <person name="Navarro A."/>
            <person name="Busquets A."/>
            <person name="Imperial J."/>
            <person name="Ruiz-Argueso T."/>
        </authorList>
    </citation>
    <scope>NUCLEOTIDE SEQUENCE [LARGE SCALE GENOMIC DNA]</scope>
    <source>
        <strain evidence="3 4">CCBAU 23086</strain>
    </source>
</reference>
<dbReference type="SUPFAM" id="SSF56281">
    <property type="entry name" value="Metallo-hydrolase/oxidoreductase"/>
    <property type="match status" value="1"/>
</dbReference>
<dbReference type="Proteomes" id="UP000051660">
    <property type="component" value="Unassembled WGS sequence"/>
</dbReference>
<evidence type="ECO:0000256" key="1">
    <source>
        <dbReference type="ARBA" id="ARBA00022801"/>
    </source>
</evidence>
<dbReference type="InterPro" id="IPR044094">
    <property type="entry name" value="AtsA-like_MBL-fold"/>
</dbReference>
<proteinExistence type="predicted"/>
<dbReference type="Pfam" id="PF12706">
    <property type="entry name" value="Lactamase_B_2"/>
    <property type="match status" value="1"/>
</dbReference>
<dbReference type="AlphaFoldDB" id="A0A0R3MZQ3"/>
<dbReference type="InterPro" id="IPR036866">
    <property type="entry name" value="RibonucZ/Hydroxyglut_hydro"/>
</dbReference>
<feature type="domain" description="Metallo-beta-lactamase" evidence="2">
    <location>
        <begin position="18"/>
        <end position="215"/>
    </location>
</feature>
<dbReference type="InterPro" id="IPR001279">
    <property type="entry name" value="Metallo-B-lactamas"/>
</dbReference>
<sequence>MDVILLGTGTPMPHPDRAGPATLVKAGGSNILIDCGRAVVMRLAASGVGPQAISAVLITHMHSDHISDLNDVITTHWVMNPGPARLQVFGPPGIRGVVDATLAMLALDIGYRIAHHADLNAPPDVVVTELSPGTGFSVSDCHVTAHATEHAPAAPSLGYRISHDGAVAAIAGDTIPCKGLDELCLGADVYVQATIRDDLVKRVPSRRLQDILDYHSTAEQAAQTAQRAGVKTLMLTHYVPPLQPGQEEEWLIRMRPHFSGEIVLGNDLTSVSVTAKPR</sequence>
<comment type="caution">
    <text evidence="3">The sequence shown here is derived from an EMBL/GenBank/DDBJ whole genome shotgun (WGS) entry which is preliminary data.</text>
</comment>
<protein>
    <submittedName>
        <fullName evidence="3">Ribonuclease Z</fullName>
    </submittedName>
</protein>
<organism evidence="3 4">
    <name type="scientific">Bradyrhizobium lablabi</name>
    <dbReference type="NCBI Taxonomy" id="722472"/>
    <lineage>
        <taxon>Bacteria</taxon>
        <taxon>Pseudomonadati</taxon>
        <taxon>Pseudomonadota</taxon>
        <taxon>Alphaproteobacteria</taxon>
        <taxon>Hyphomicrobiales</taxon>
        <taxon>Nitrobacteraceae</taxon>
        <taxon>Bradyrhizobium</taxon>
    </lineage>
</organism>
<dbReference type="CDD" id="cd07719">
    <property type="entry name" value="arylsulfatase_AtsA-like_MBL-fold"/>
    <property type="match status" value="1"/>
</dbReference>
<keyword evidence="1" id="KW-0378">Hydrolase</keyword>
<dbReference type="GO" id="GO:0042781">
    <property type="term" value="F:3'-tRNA processing endoribonuclease activity"/>
    <property type="evidence" value="ECO:0007669"/>
    <property type="project" value="TreeGrafter"/>
</dbReference>
<evidence type="ECO:0000259" key="2">
    <source>
        <dbReference type="SMART" id="SM00849"/>
    </source>
</evidence>
<evidence type="ECO:0000313" key="4">
    <source>
        <dbReference type="Proteomes" id="UP000051660"/>
    </source>
</evidence>
<dbReference type="PANTHER" id="PTHR46018">
    <property type="entry name" value="ZINC PHOSPHODIESTERASE ELAC PROTEIN 1"/>
    <property type="match status" value="1"/>
</dbReference>
<dbReference type="RefSeq" id="WP_057858953.1">
    <property type="nucleotide sequence ID" value="NZ_LLYB01000067.1"/>
</dbReference>
<dbReference type="OrthoDB" id="9803916at2"/>
<evidence type="ECO:0000313" key="3">
    <source>
        <dbReference type="EMBL" id="KRR23647.1"/>
    </source>
</evidence>
<dbReference type="SMART" id="SM00849">
    <property type="entry name" value="Lactamase_B"/>
    <property type="match status" value="1"/>
</dbReference>
<dbReference type="PANTHER" id="PTHR46018:SF2">
    <property type="entry name" value="ZINC PHOSPHODIESTERASE ELAC PROTEIN 1"/>
    <property type="match status" value="1"/>
</dbReference>
<accession>A0A0R3MZQ3</accession>
<dbReference type="EMBL" id="LLYB01000067">
    <property type="protein sequence ID" value="KRR23647.1"/>
    <property type="molecule type" value="Genomic_DNA"/>
</dbReference>
<dbReference type="Gene3D" id="3.60.15.10">
    <property type="entry name" value="Ribonuclease Z/Hydroxyacylglutathione hydrolase-like"/>
    <property type="match status" value="1"/>
</dbReference>
<gene>
    <name evidence="3" type="ORF">CQ14_31980</name>
</gene>